<evidence type="ECO:0000256" key="5">
    <source>
        <dbReference type="ARBA" id="ARBA00037300"/>
    </source>
</evidence>
<dbReference type="Gene3D" id="3.40.50.1010">
    <property type="entry name" value="5'-nuclease"/>
    <property type="match status" value="1"/>
</dbReference>
<dbReference type="SUPFAM" id="SSF88723">
    <property type="entry name" value="PIN domain-like"/>
    <property type="match status" value="1"/>
</dbReference>
<dbReference type="VEuPathDB" id="VectorBase:HLOH_055783"/>
<evidence type="ECO:0000256" key="1">
    <source>
        <dbReference type="ARBA" id="ARBA00004604"/>
    </source>
</evidence>
<dbReference type="Proteomes" id="UP000821853">
    <property type="component" value="Chromosome 5"/>
</dbReference>
<evidence type="ECO:0000256" key="8">
    <source>
        <dbReference type="SAM" id="MobiDB-lite"/>
    </source>
</evidence>
<dbReference type="GO" id="GO:0032040">
    <property type="term" value="C:small-subunit processome"/>
    <property type="evidence" value="ECO:0007669"/>
    <property type="project" value="InterPro"/>
</dbReference>
<keyword evidence="3" id="KW-0698">rRNA processing</keyword>
<feature type="domain" description="UTP23 sensor motif region" evidence="9">
    <location>
        <begin position="191"/>
        <end position="210"/>
    </location>
</feature>
<dbReference type="PANTHER" id="PTHR12416">
    <property type="entry name" value="RRNA-PROCESSING PROTEIN UTP23 HOMOLOG"/>
    <property type="match status" value="1"/>
</dbReference>
<evidence type="ECO:0000256" key="6">
    <source>
        <dbReference type="ARBA" id="ARBA00038503"/>
    </source>
</evidence>
<dbReference type="CDD" id="cd09866">
    <property type="entry name" value="PIN_Fcf1-Utp23-H"/>
    <property type="match status" value="1"/>
</dbReference>
<comment type="subcellular location">
    <subcellularLocation>
        <location evidence="1">Nucleus</location>
        <location evidence="1">Nucleolus</location>
    </subcellularLocation>
</comment>
<dbReference type="OMA" id="CCMQALY"/>
<gene>
    <name evidence="10" type="ORF">HPB48_000883</name>
</gene>
<dbReference type="EMBL" id="JABSTR010000007">
    <property type="protein sequence ID" value="KAH9374906.1"/>
    <property type="molecule type" value="Genomic_DNA"/>
</dbReference>
<sequence length="249" mass="28235">MKINRYKRVQRHLTFYKNAFGFRAPFQILVDGTFCAAALKYKINIREQMPKYLADEVKLCTTVCAITETESLGPTLFGATLVIKQFPVRRCGHEKKPITAANCFHSMVRKRNPDHYMVATQDHDLSERLRALVGVPLLYLFNAITLEKPSEKSEKKGMEALHAQSQAPAHQLAVIEQLKRKENLLQDAPAPKKRRKPSGPNPLSCKKPKKRPAVQPEPAAAEGSKKRKRHKRVKLAKHVVEELSKSPVK</sequence>
<proteinExistence type="inferred from homology"/>
<comment type="similarity">
    <text evidence="6">Belongs to the UTP23/FCF1 family. UTP23 subfamily.</text>
</comment>
<feature type="compositionally biased region" description="Basic and acidic residues" evidence="8">
    <location>
        <begin position="238"/>
        <end position="249"/>
    </location>
</feature>
<keyword evidence="4" id="KW-0539">Nucleus</keyword>
<evidence type="ECO:0000259" key="9">
    <source>
        <dbReference type="Pfam" id="PF24779"/>
    </source>
</evidence>
<evidence type="ECO:0000313" key="10">
    <source>
        <dbReference type="EMBL" id="KAH9374906.1"/>
    </source>
</evidence>
<feature type="region of interest" description="Disordered" evidence="8">
    <location>
        <begin position="185"/>
        <end position="249"/>
    </location>
</feature>
<feature type="compositionally biased region" description="Basic residues" evidence="8">
    <location>
        <begin position="225"/>
        <end position="237"/>
    </location>
</feature>
<keyword evidence="2" id="KW-0690">Ribosome biogenesis</keyword>
<evidence type="ECO:0000256" key="3">
    <source>
        <dbReference type="ARBA" id="ARBA00022552"/>
    </source>
</evidence>
<evidence type="ECO:0000256" key="4">
    <source>
        <dbReference type="ARBA" id="ARBA00023242"/>
    </source>
</evidence>
<dbReference type="AlphaFoldDB" id="A0A9J6GI62"/>
<organism evidence="10 11">
    <name type="scientific">Haemaphysalis longicornis</name>
    <name type="common">Bush tick</name>
    <dbReference type="NCBI Taxonomy" id="44386"/>
    <lineage>
        <taxon>Eukaryota</taxon>
        <taxon>Metazoa</taxon>
        <taxon>Ecdysozoa</taxon>
        <taxon>Arthropoda</taxon>
        <taxon>Chelicerata</taxon>
        <taxon>Arachnida</taxon>
        <taxon>Acari</taxon>
        <taxon>Parasitiformes</taxon>
        <taxon>Ixodida</taxon>
        <taxon>Ixodoidea</taxon>
        <taxon>Ixodidae</taxon>
        <taxon>Haemaphysalinae</taxon>
        <taxon>Haemaphysalis</taxon>
    </lineage>
</organism>
<dbReference type="GO" id="GO:0006364">
    <property type="term" value="P:rRNA processing"/>
    <property type="evidence" value="ECO:0007669"/>
    <property type="project" value="UniProtKB-KW"/>
</dbReference>
<dbReference type="InterPro" id="IPR029060">
    <property type="entry name" value="PIN-like_dom_sf"/>
</dbReference>
<evidence type="ECO:0000313" key="11">
    <source>
        <dbReference type="Proteomes" id="UP000821853"/>
    </source>
</evidence>
<reference evidence="10 11" key="1">
    <citation type="journal article" date="2020" name="Cell">
        <title>Large-Scale Comparative Analyses of Tick Genomes Elucidate Their Genetic Diversity and Vector Capacities.</title>
        <authorList>
            <consortium name="Tick Genome and Microbiome Consortium (TIGMIC)"/>
            <person name="Jia N."/>
            <person name="Wang J."/>
            <person name="Shi W."/>
            <person name="Du L."/>
            <person name="Sun Y."/>
            <person name="Zhan W."/>
            <person name="Jiang J.F."/>
            <person name="Wang Q."/>
            <person name="Zhang B."/>
            <person name="Ji P."/>
            <person name="Bell-Sakyi L."/>
            <person name="Cui X.M."/>
            <person name="Yuan T.T."/>
            <person name="Jiang B.G."/>
            <person name="Yang W.F."/>
            <person name="Lam T.T."/>
            <person name="Chang Q.C."/>
            <person name="Ding S.J."/>
            <person name="Wang X.J."/>
            <person name="Zhu J.G."/>
            <person name="Ruan X.D."/>
            <person name="Zhao L."/>
            <person name="Wei J.T."/>
            <person name="Ye R.Z."/>
            <person name="Que T.C."/>
            <person name="Du C.H."/>
            <person name="Zhou Y.H."/>
            <person name="Cheng J.X."/>
            <person name="Dai P.F."/>
            <person name="Guo W.B."/>
            <person name="Han X.H."/>
            <person name="Huang E.J."/>
            <person name="Li L.F."/>
            <person name="Wei W."/>
            <person name="Gao Y.C."/>
            <person name="Liu J.Z."/>
            <person name="Shao H.Z."/>
            <person name="Wang X."/>
            <person name="Wang C.C."/>
            <person name="Yang T.C."/>
            <person name="Huo Q.B."/>
            <person name="Li W."/>
            <person name="Chen H.Y."/>
            <person name="Chen S.E."/>
            <person name="Zhou L.G."/>
            <person name="Ni X.B."/>
            <person name="Tian J.H."/>
            <person name="Sheng Y."/>
            <person name="Liu T."/>
            <person name="Pan Y.S."/>
            <person name="Xia L.Y."/>
            <person name="Li J."/>
            <person name="Zhao F."/>
            <person name="Cao W.C."/>
        </authorList>
    </citation>
    <scope>NUCLEOTIDE SEQUENCE [LARGE SCALE GENOMIC DNA]</scope>
    <source>
        <strain evidence="10">HaeL-2018</strain>
    </source>
</reference>
<dbReference type="InterPro" id="IPR006984">
    <property type="entry name" value="Fcf1/UTP23"/>
</dbReference>
<name>A0A9J6GI62_HAELO</name>
<dbReference type="OrthoDB" id="25675at2759"/>
<comment type="caution">
    <text evidence="10">The sequence shown here is derived from an EMBL/GenBank/DDBJ whole genome shotgun (WGS) entry which is preliminary data.</text>
</comment>
<dbReference type="InterPro" id="IPR057776">
    <property type="entry name" value="UTP23_sensor"/>
</dbReference>
<dbReference type="Pfam" id="PF24779">
    <property type="entry name" value="UTP23_sensor"/>
    <property type="match status" value="1"/>
</dbReference>
<protein>
    <recommendedName>
        <fullName evidence="7">rRNA-processing protein UTP23 homolog</fullName>
    </recommendedName>
</protein>
<dbReference type="Pfam" id="PF04900">
    <property type="entry name" value="Fcf1"/>
    <property type="match status" value="1"/>
</dbReference>
<keyword evidence="11" id="KW-1185">Reference proteome</keyword>
<comment type="function">
    <text evidence="5">Involved in rRNA-processing and ribosome biogenesis.</text>
</comment>
<evidence type="ECO:0000256" key="7">
    <source>
        <dbReference type="ARBA" id="ARBA00071400"/>
    </source>
</evidence>
<accession>A0A9J6GI62</accession>
<dbReference type="FunFam" id="3.40.50.1010:FF:000006">
    <property type="entry name" value="rRNA-processing protein UTP23 homolog"/>
    <property type="match status" value="1"/>
</dbReference>
<evidence type="ECO:0000256" key="2">
    <source>
        <dbReference type="ARBA" id="ARBA00022517"/>
    </source>
</evidence>